<dbReference type="EMBL" id="MGHL01000007">
    <property type="protein sequence ID" value="OGM69992.1"/>
    <property type="molecule type" value="Genomic_DNA"/>
</dbReference>
<name>A0A1F8C146_9BACT</name>
<protein>
    <submittedName>
        <fullName evidence="2">Uncharacterized protein</fullName>
    </submittedName>
</protein>
<reference evidence="2 3" key="1">
    <citation type="journal article" date="2016" name="Nat. Commun.">
        <title>Thousands of microbial genomes shed light on interconnected biogeochemical processes in an aquifer system.</title>
        <authorList>
            <person name="Anantharaman K."/>
            <person name="Brown C.T."/>
            <person name="Hug L.A."/>
            <person name="Sharon I."/>
            <person name="Castelle C.J."/>
            <person name="Probst A.J."/>
            <person name="Thomas B.C."/>
            <person name="Singh A."/>
            <person name="Wilkins M.J."/>
            <person name="Karaoz U."/>
            <person name="Brodie E.L."/>
            <person name="Williams K.H."/>
            <person name="Hubbard S.S."/>
            <person name="Banfield J.F."/>
        </authorList>
    </citation>
    <scope>NUCLEOTIDE SEQUENCE [LARGE SCALE GENOMIC DNA]</scope>
</reference>
<dbReference type="STRING" id="1802525.A2975_05295"/>
<dbReference type="AlphaFoldDB" id="A0A1F8C146"/>
<proteinExistence type="predicted"/>
<evidence type="ECO:0000256" key="1">
    <source>
        <dbReference type="SAM" id="MobiDB-lite"/>
    </source>
</evidence>
<organism evidence="2 3">
    <name type="scientific">Candidatus Woesebacteria bacterium RIFCSPLOWO2_01_FULL_44_14</name>
    <dbReference type="NCBI Taxonomy" id="1802525"/>
    <lineage>
        <taxon>Bacteria</taxon>
        <taxon>Candidatus Woeseibacteriota</taxon>
    </lineage>
</organism>
<evidence type="ECO:0000313" key="3">
    <source>
        <dbReference type="Proteomes" id="UP000178429"/>
    </source>
</evidence>
<gene>
    <name evidence="2" type="ORF">A2975_05295</name>
</gene>
<comment type="caution">
    <text evidence="2">The sequence shown here is derived from an EMBL/GenBank/DDBJ whole genome shotgun (WGS) entry which is preliminary data.</text>
</comment>
<dbReference type="Proteomes" id="UP000178429">
    <property type="component" value="Unassembled WGS sequence"/>
</dbReference>
<sequence>MKKIFWIAAFLIYLFPLVALGVRADSLNLSISDNGEGSVSTTEVTLESTTIVTQTNEANLDTSVDVDGNTGGNEASGNSGNTTITTGDITENTEIVNDDLNTNIAENKDGDLNFNGQITDNGSNLTNTLSFSYTTSSSTTQNNTANITNGVTTTANTGNNTADNNSGDVEIITGNIFSEVGLVNQNINFSYDPIGIGGNFDFLISGNGSGSINSIDFSFTNNFVSEVNHLANIINNILQDLTTGGNRASGNLGNVSIITGDITTRIGIANDNINCSLFNVPWELCREVGGPPAEGNDEEEGPKPIIEIIKEANAATSSSGGGGGGSGVGGQVLGLSDTSGETSYYLFWAGLGLIASGLWVAAKEIWA</sequence>
<evidence type="ECO:0000313" key="2">
    <source>
        <dbReference type="EMBL" id="OGM69992.1"/>
    </source>
</evidence>
<feature type="region of interest" description="Disordered" evidence="1">
    <location>
        <begin position="62"/>
        <end position="88"/>
    </location>
</feature>
<feature type="compositionally biased region" description="Low complexity" evidence="1">
    <location>
        <begin position="76"/>
        <end position="88"/>
    </location>
</feature>
<accession>A0A1F8C146</accession>